<dbReference type="InterPro" id="IPR036890">
    <property type="entry name" value="HATPase_C_sf"/>
</dbReference>
<dbReference type="GO" id="GO:0000160">
    <property type="term" value="P:phosphorelay signal transduction system"/>
    <property type="evidence" value="ECO:0007669"/>
    <property type="project" value="UniProtKB-KW"/>
</dbReference>
<dbReference type="PANTHER" id="PTHR24421">
    <property type="entry name" value="NITRATE/NITRITE SENSOR PROTEIN NARX-RELATED"/>
    <property type="match status" value="1"/>
</dbReference>
<dbReference type="KEGG" id="rpla:A4Z71_05440"/>
<dbReference type="Gene3D" id="3.30.565.10">
    <property type="entry name" value="Histidine kinase-like ATPase, C-terminal domain"/>
    <property type="match status" value="1"/>
</dbReference>
<dbReference type="RefSeq" id="WP_070954901.1">
    <property type="nucleotide sequence ID" value="NZ_CP015208.1"/>
</dbReference>
<feature type="transmembrane region" description="Helical" evidence="4">
    <location>
        <begin position="112"/>
        <end position="145"/>
    </location>
</feature>
<dbReference type="STRING" id="535712.A4Z71_05440"/>
<dbReference type="InterPro" id="IPR050482">
    <property type="entry name" value="Sensor_HK_TwoCompSys"/>
</dbReference>
<keyword evidence="4" id="KW-0472">Membrane</keyword>
<dbReference type="SUPFAM" id="SSF55874">
    <property type="entry name" value="ATPase domain of HSP90 chaperone/DNA topoisomerase II/histidine kinase"/>
    <property type="match status" value="1"/>
</dbReference>
<evidence type="ECO:0000256" key="3">
    <source>
        <dbReference type="ARBA" id="ARBA00023012"/>
    </source>
</evidence>
<accession>A0A1D9E021</accession>
<reference evidence="5 6" key="1">
    <citation type="journal article" date="2016" name="Biochim. Biophys. Acta">
        <title>Photochemical characterization of actinorhodopsin and its functional existence in the natural host.</title>
        <authorList>
            <person name="Nakamura S."/>
            <person name="Kikukawa T."/>
            <person name="Tamogami J."/>
            <person name="Kamiya M."/>
            <person name="Aizawa T."/>
            <person name="Hahn M.W."/>
            <person name="Ihara K."/>
            <person name="Kamo N."/>
            <person name="Demura M."/>
        </authorList>
    </citation>
    <scope>NUCLEOTIDE SEQUENCE [LARGE SCALE GENOMIC DNA]</scope>
    <source>
        <strain evidence="5 6">MWH-Dar1</strain>
    </source>
</reference>
<keyword evidence="2" id="KW-0418">Kinase</keyword>
<proteinExistence type="predicted"/>
<feature type="transmembrane region" description="Helical" evidence="4">
    <location>
        <begin position="166"/>
        <end position="186"/>
    </location>
</feature>
<protein>
    <recommendedName>
        <fullName evidence="7">Histidine kinase/HSP90-like ATPase domain-containing protein</fullName>
    </recommendedName>
</protein>
<evidence type="ECO:0000313" key="6">
    <source>
        <dbReference type="Proteomes" id="UP000243784"/>
    </source>
</evidence>
<dbReference type="EMBL" id="CP015208">
    <property type="protein sequence ID" value="AOY56396.1"/>
    <property type="molecule type" value="Genomic_DNA"/>
</dbReference>
<dbReference type="GO" id="GO:0016301">
    <property type="term" value="F:kinase activity"/>
    <property type="evidence" value="ECO:0007669"/>
    <property type="project" value="UniProtKB-KW"/>
</dbReference>
<organism evidence="5 6">
    <name type="scientific">Candidatus Rhodoluna planktonica</name>
    <dbReference type="NCBI Taxonomy" id="535712"/>
    <lineage>
        <taxon>Bacteria</taxon>
        <taxon>Bacillati</taxon>
        <taxon>Actinomycetota</taxon>
        <taxon>Actinomycetes</taxon>
        <taxon>Micrococcales</taxon>
        <taxon>Microbacteriaceae</taxon>
        <taxon>Luna cluster</taxon>
        <taxon>Luna-1 subcluster</taxon>
        <taxon>Rhodoluna</taxon>
    </lineage>
</organism>
<feature type="transmembrane region" description="Helical" evidence="4">
    <location>
        <begin position="51"/>
        <end position="71"/>
    </location>
</feature>
<keyword evidence="4" id="KW-0812">Transmembrane</keyword>
<keyword evidence="4" id="KW-1133">Transmembrane helix</keyword>
<evidence type="ECO:0000256" key="2">
    <source>
        <dbReference type="ARBA" id="ARBA00022777"/>
    </source>
</evidence>
<keyword evidence="3" id="KW-0902">Two-component regulatory system</keyword>
<name>A0A1D9E021_9MICO</name>
<evidence type="ECO:0008006" key="7">
    <source>
        <dbReference type="Google" id="ProtNLM"/>
    </source>
</evidence>
<dbReference type="AlphaFoldDB" id="A0A1D9E021"/>
<evidence type="ECO:0000256" key="4">
    <source>
        <dbReference type="SAM" id="Phobius"/>
    </source>
</evidence>
<keyword evidence="1" id="KW-0808">Transferase</keyword>
<dbReference type="Proteomes" id="UP000243784">
    <property type="component" value="Chromosome"/>
</dbReference>
<feature type="transmembrane region" description="Helical" evidence="4">
    <location>
        <begin position="21"/>
        <end position="45"/>
    </location>
</feature>
<evidence type="ECO:0000256" key="1">
    <source>
        <dbReference type="ARBA" id="ARBA00022679"/>
    </source>
</evidence>
<keyword evidence="6" id="KW-1185">Reference proteome</keyword>
<sequence length="398" mass="43243">MSNRNRESNARTFSVNRVVILMARIYAIAMLIAAVEVAINIFGQLPLLDPIFGYGAIAISVIAHVALTWTAFSTDRPEIGQRVHALTSLGLLVTWPLQVSDSASLPEFFQPWIWWVIGGAAIAGALSLRWFISVPLLFAYPIVWFFLHQTPEGGNATALRSIQDSFYIFLISTAFALILWLLRYTAQQADEANQNLATALAKQAATDAAEKERSRVGALIHDRVLTALIVASKANTKEEITQAKKLAGAALTSLGQTKLGGQSAKEISLVSFFASVEELVRQAAPEFKISVAETNDFLIPVEVADAFTEATLQAATNTQQHAKSATERDLFLRGNRTGFKVVVRDDGPGFRAGRVPKTRLGLRMSIIGRVEDVGGKVFIDSLPGKGTTLVLTWSSDAD</sequence>
<gene>
    <name evidence="5" type="ORF">A4Z71_05440</name>
</gene>
<dbReference type="OrthoDB" id="144293at2"/>
<evidence type="ECO:0000313" key="5">
    <source>
        <dbReference type="EMBL" id="AOY56396.1"/>
    </source>
</evidence>